<keyword evidence="4" id="KW-1134">Transmembrane beta strand</keyword>
<keyword evidence="9" id="KW-0406">Ion transport</keyword>
<dbReference type="Proteomes" id="UP000190367">
    <property type="component" value="Unassembled WGS sequence"/>
</dbReference>
<keyword evidence="3" id="KW-0813">Transport</keyword>
<evidence type="ECO:0000256" key="8">
    <source>
        <dbReference type="ARBA" id="ARBA00023047"/>
    </source>
</evidence>
<dbReference type="OrthoDB" id="662756at2"/>
<dbReference type="PANTHER" id="PTHR33619:SF3">
    <property type="entry name" value="POLYSACCHARIDE EXPORT PROTEIN GFCE-RELATED"/>
    <property type="match status" value="1"/>
</dbReference>
<keyword evidence="8" id="KW-0625">Polysaccharide transport</keyword>
<name>A0A1T4SRG7_9BACT</name>
<dbReference type="STRING" id="634771.SAMN04488128_103347"/>
<proteinExistence type="inferred from homology"/>
<gene>
    <name evidence="17" type="ORF">SAMN04488128_103347</name>
</gene>
<feature type="domain" description="Polysaccharide export protein N-terminal" evidence="15">
    <location>
        <begin position="43"/>
        <end position="134"/>
    </location>
</feature>
<evidence type="ECO:0000256" key="11">
    <source>
        <dbReference type="ARBA" id="ARBA00023136"/>
    </source>
</evidence>
<evidence type="ECO:0000256" key="13">
    <source>
        <dbReference type="ARBA" id="ARBA00023237"/>
    </source>
</evidence>
<evidence type="ECO:0000259" key="15">
    <source>
        <dbReference type="Pfam" id="PF02563"/>
    </source>
</evidence>
<dbReference type="GO" id="GO:0015159">
    <property type="term" value="F:polysaccharide transmembrane transporter activity"/>
    <property type="evidence" value="ECO:0007669"/>
    <property type="project" value="InterPro"/>
</dbReference>
<keyword evidence="10" id="KW-0626">Porin</keyword>
<evidence type="ECO:0000256" key="2">
    <source>
        <dbReference type="ARBA" id="ARBA00009450"/>
    </source>
</evidence>
<sequence>MQSFRVTLLVLSLWLAGCTGSRKITYFNDIAATTGYDPVERYPQLKIQSGDVLQIIVSTPDKDVTQFFNPNLSGSPGPSGTGVDQGYLVDSAGFIRLPIAGKMYVRNKTTAVINEEVTTELSKTLKNVYVSTRMVSFKVSVLGDVARPGSFRIGAERASILDALSMAGDMNTTADRKDVMIIREVDGIRHYTSLNLNDSKTTLNSPYYYLANNDVVYIKPGPGKQFPTSRLVQLLPAILSAISLATTIILLSK</sequence>
<evidence type="ECO:0000259" key="16">
    <source>
        <dbReference type="Pfam" id="PF22461"/>
    </source>
</evidence>
<comment type="subcellular location">
    <subcellularLocation>
        <location evidence="1">Cell outer membrane</location>
        <topology evidence="1">Multi-pass membrane protein</topology>
    </subcellularLocation>
</comment>
<evidence type="ECO:0000313" key="18">
    <source>
        <dbReference type="Proteomes" id="UP000190367"/>
    </source>
</evidence>
<dbReference type="GO" id="GO:0046930">
    <property type="term" value="C:pore complex"/>
    <property type="evidence" value="ECO:0007669"/>
    <property type="project" value="UniProtKB-KW"/>
</dbReference>
<keyword evidence="14" id="KW-0449">Lipoprotein</keyword>
<keyword evidence="13" id="KW-0998">Cell outer membrane</keyword>
<dbReference type="GO" id="GO:0009279">
    <property type="term" value="C:cell outer membrane"/>
    <property type="evidence" value="ECO:0007669"/>
    <property type="project" value="UniProtKB-SubCell"/>
</dbReference>
<dbReference type="GO" id="GO:0006811">
    <property type="term" value="P:monoatomic ion transport"/>
    <property type="evidence" value="ECO:0007669"/>
    <property type="project" value="UniProtKB-KW"/>
</dbReference>
<dbReference type="Pfam" id="PF02563">
    <property type="entry name" value="Poly_export"/>
    <property type="match status" value="1"/>
</dbReference>
<feature type="domain" description="SLBB" evidence="16">
    <location>
        <begin position="138"/>
        <end position="218"/>
    </location>
</feature>
<keyword evidence="5" id="KW-0762">Sugar transport</keyword>
<dbReference type="Gene3D" id="3.10.560.10">
    <property type="entry name" value="Outer membrane lipoprotein wza domain like"/>
    <property type="match status" value="1"/>
</dbReference>
<dbReference type="AlphaFoldDB" id="A0A1T4SRG7"/>
<evidence type="ECO:0000256" key="1">
    <source>
        <dbReference type="ARBA" id="ARBA00004571"/>
    </source>
</evidence>
<dbReference type="InterPro" id="IPR003715">
    <property type="entry name" value="Poly_export_N"/>
</dbReference>
<keyword evidence="7" id="KW-0732">Signal</keyword>
<evidence type="ECO:0000313" key="17">
    <source>
        <dbReference type="EMBL" id="SKA30777.1"/>
    </source>
</evidence>
<keyword evidence="11" id="KW-0472">Membrane</keyword>
<dbReference type="InterPro" id="IPR054765">
    <property type="entry name" value="SLBB_dom"/>
</dbReference>
<accession>A0A1T4SRG7</accession>
<dbReference type="PROSITE" id="PS51257">
    <property type="entry name" value="PROKAR_LIPOPROTEIN"/>
    <property type="match status" value="1"/>
</dbReference>
<evidence type="ECO:0000256" key="3">
    <source>
        <dbReference type="ARBA" id="ARBA00022448"/>
    </source>
</evidence>
<dbReference type="Pfam" id="PF22461">
    <property type="entry name" value="SLBB_2"/>
    <property type="match status" value="1"/>
</dbReference>
<dbReference type="EMBL" id="FUWZ01000003">
    <property type="protein sequence ID" value="SKA30777.1"/>
    <property type="molecule type" value="Genomic_DNA"/>
</dbReference>
<dbReference type="InterPro" id="IPR049712">
    <property type="entry name" value="Poly_export"/>
</dbReference>
<evidence type="ECO:0000256" key="5">
    <source>
        <dbReference type="ARBA" id="ARBA00022597"/>
    </source>
</evidence>
<evidence type="ECO:0000256" key="4">
    <source>
        <dbReference type="ARBA" id="ARBA00022452"/>
    </source>
</evidence>
<keyword evidence="6" id="KW-0812">Transmembrane</keyword>
<keyword evidence="12" id="KW-0564">Palmitate</keyword>
<evidence type="ECO:0000256" key="6">
    <source>
        <dbReference type="ARBA" id="ARBA00022692"/>
    </source>
</evidence>
<organism evidence="17 18">
    <name type="scientific">Chitinophaga eiseniae</name>
    <dbReference type="NCBI Taxonomy" id="634771"/>
    <lineage>
        <taxon>Bacteria</taxon>
        <taxon>Pseudomonadati</taxon>
        <taxon>Bacteroidota</taxon>
        <taxon>Chitinophagia</taxon>
        <taxon>Chitinophagales</taxon>
        <taxon>Chitinophagaceae</taxon>
        <taxon>Chitinophaga</taxon>
    </lineage>
</organism>
<dbReference type="RefSeq" id="WP_078670710.1">
    <property type="nucleotide sequence ID" value="NZ_FUWZ01000003.1"/>
</dbReference>
<evidence type="ECO:0000256" key="12">
    <source>
        <dbReference type="ARBA" id="ARBA00023139"/>
    </source>
</evidence>
<evidence type="ECO:0000256" key="7">
    <source>
        <dbReference type="ARBA" id="ARBA00022729"/>
    </source>
</evidence>
<dbReference type="GO" id="GO:0015288">
    <property type="term" value="F:porin activity"/>
    <property type="evidence" value="ECO:0007669"/>
    <property type="project" value="UniProtKB-KW"/>
</dbReference>
<keyword evidence="18" id="KW-1185">Reference proteome</keyword>
<dbReference type="PANTHER" id="PTHR33619">
    <property type="entry name" value="POLYSACCHARIDE EXPORT PROTEIN GFCE-RELATED"/>
    <property type="match status" value="1"/>
</dbReference>
<comment type="similarity">
    <text evidence="2">Belongs to the BexD/CtrA/VexA family.</text>
</comment>
<evidence type="ECO:0000256" key="10">
    <source>
        <dbReference type="ARBA" id="ARBA00023114"/>
    </source>
</evidence>
<reference evidence="18" key="1">
    <citation type="submission" date="2017-02" db="EMBL/GenBank/DDBJ databases">
        <authorList>
            <person name="Varghese N."/>
            <person name="Submissions S."/>
        </authorList>
    </citation>
    <scope>NUCLEOTIDE SEQUENCE [LARGE SCALE GENOMIC DNA]</scope>
    <source>
        <strain evidence="18">DSM 22224</strain>
    </source>
</reference>
<evidence type="ECO:0000256" key="14">
    <source>
        <dbReference type="ARBA" id="ARBA00023288"/>
    </source>
</evidence>
<evidence type="ECO:0000256" key="9">
    <source>
        <dbReference type="ARBA" id="ARBA00023065"/>
    </source>
</evidence>
<protein>
    <submittedName>
        <fullName evidence="17">Polysaccharide export outer membrane protein</fullName>
    </submittedName>
</protein>